<evidence type="ECO:0000313" key="1">
    <source>
        <dbReference type="EMBL" id="KAK2167716.1"/>
    </source>
</evidence>
<evidence type="ECO:0008006" key="3">
    <source>
        <dbReference type="Google" id="ProtNLM"/>
    </source>
</evidence>
<protein>
    <recommendedName>
        <fullName evidence="3">MICOS complex subunit MIC13</fullName>
    </recommendedName>
</protein>
<dbReference type="Proteomes" id="UP001208570">
    <property type="component" value="Unassembled WGS sequence"/>
</dbReference>
<sequence length="99" mass="10972">MVLRLTWKLAQVAAGTAFVAVSVHYGVWGTTYNGSKVVERVRTKILPTANEYLVQLNLIIDHIDQSGVQTIFHGMLTAPDVICDYSQKAFTQVQSYING</sequence>
<comment type="caution">
    <text evidence="1">The sequence shown here is derived from an EMBL/GenBank/DDBJ whole genome shotgun (WGS) entry which is preliminary data.</text>
</comment>
<dbReference type="EMBL" id="JAODUP010000025">
    <property type="protein sequence ID" value="KAK2167716.1"/>
    <property type="molecule type" value="Genomic_DNA"/>
</dbReference>
<keyword evidence="2" id="KW-1185">Reference proteome</keyword>
<evidence type="ECO:0000313" key="2">
    <source>
        <dbReference type="Proteomes" id="UP001208570"/>
    </source>
</evidence>
<name>A0AAD9KAC6_9ANNE</name>
<organism evidence="1 2">
    <name type="scientific">Paralvinella palmiformis</name>
    <dbReference type="NCBI Taxonomy" id="53620"/>
    <lineage>
        <taxon>Eukaryota</taxon>
        <taxon>Metazoa</taxon>
        <taxon>Spiralia</taxon>
        <taxon>Lophotrochozoa</taxon>
        <taxon>Annelida</taxon>
        <taxon>Polychaeta</taxon>
        <taxon>Sedentaria</taxon>
        <taxon>Canalipalpata</taxon>
        <taxon>Terebellida</taxon>
        <taxon>Terebelliformia</taxon>
        <taxon>Alvinellidae</taxon>
        <taxon>Paralvinella</taxon>
    </lineage>
</organism>
<proteinExistence type="predicted"/>
<accession>A0AAD9KAC6</accession>
<gene>
    <name evidence="1" type="ORF">LSH36_25g10122</name>
</gene>
<dbReference type="AlphaFoldDB" id="A0AAD9KAC6"/>
<reference evidence="1" key="1">
    <citation type="journal article" date="2023" name="Mol. Biol. Evol.">
        <title>Third-Generation Sequencing Reveals the Adaptive Role of the Epigenome in Three Deep-Sea Polychaetes.</title>
        <authorList>
            <person name="Perez M."/>
            <person name="Aroh O."/>
            <person name="Sun Y."/>
            <person name="Lan Y."/>
            <person name="Juniper S.K."/>
            <person name="Young C.R."/>
            <person name="Angers B."/>
            <person name="Qian P.Y."/>
        </authorList>
    </citation>
    <scope>NUCLEOTIDE SEQUENCE</scope>
    <source>
        <strain evidence="1">P08H-3</strain>
    </source>
</reference>